<keyword evidence="5" id="KW-0443">Lipid metabolism</keyword>
<evidence type="ECO:0000256" key="5">
    <source>
        <dbReference type="ARBA" id="ARBA00023098"/>
    </source>
</evidence>
<feature type="region of interest" description="Disordered" evidence="7">
    <location>
        <begin position="1"/>
        <end position="43"/>
    </location>
</feature>
<evidence type="ECO:0008006" key="11">
    <source>
        <dbReference type="Google" id="ProtNLM"/>
    </source>
</evidence>
<feature type="transmembrane region" description="Helical" evidence="8">
    <location>
        <begin position="340"/>
        <end position="364"/>
    </location>
</feature>
<reference evidence="9 10" key="1">
    <citation type="submission" date="2023-08" db="EMBL/GenBank/DDBJ databases">
        <title>Annotated Genome Sequence of Vanrija albida AlHP1.</title>
        <authorList>
            <person name="Herzog R."/>
        </authorList>
    </citation>
    <scope>NUCLEOTIDE SEQUENCE [LARGE SCALE GENOMIC DNA]</scope>
    <source>
        <strain evidence="9 10">AlHP1</strain>
    </source>
</reference>
<evidence type="ECO:0000256" key="7">
    <source>
        <dbReference type="SAM" id="MobiDB-lite"/>
    </source>
</evidence>
<keyword evidence="2 8" id="KW-0812">Transmembrane</keyword>
<accession>A0ABR3PSK6</accession>
<comment type="caution">
    <text evidence="9">The sequence shown here is derived from an EMBL/GenBank/DDBJ whole genome shotgun (WGS) entry which is preliminary data.</text>
</comment>
<keyword evidence="6 8" id="KW-0472">Membrane</keyword>
<organism evidence="9 10">
    <name type="scientific">Vanrija albida</name>
    <dbReference type="NCBI Taxonomy" id="181172"/>
    <lineage>
        <taxon>Eukaryota</taxon>
        <taxon>Fungi</taxon>
        <taxon>Dikarya</taxon>
        <taxon>Basidiomycota</taxon>
        <taxon>Agaricomycotina</taxon>
        <taxon>Tremellomycetes</taxon>
        <taxon>Trichosporonales</taxon>
        <taxon>Trichosporonaceae</taxon>
        <taxon>Vanrija</taxon>
    </lineage>
</organism>
<dbReference type="EMBL" id="JBBXJM010000007">
    <property type="protein sequence ID" value="KAL1405431.1"/>
    <property type="molecule type" value="Genomic_DNA"/>
</dbReference>
<gene>
    <name evidence="9" type="ORF">Q8F55_009062</name>
</gene>
<evidence type="ECO:0000313" key="10">
    <source>
        <dbReference type="Proteomes" id="UP001565368"/>
    </source>
</evidence>
<evidence type="ECO:0000256" key="4">
    <source>
        <dbReference type="ARBA" id="ARBA00022989"/>
    </source>
</evidence>
<dbReference type="Pfam" id="PF06775">
    <property type="entry name" value="Seipin"/>
    <property type="match status" value="1"/>
</dbReference>
<dbReference type="InterPro" id="IPR009617">
    <property type="entry name" value="Seipin"/>
</dbReference>
<feature type="compositionally biased region" description="Polar residues" evidence="7">
    <location>
        <begin position="459"/>
        <end position="473"/>
    </location>
</feature>
<feature type="compositionally biased region" description="Basic and acidic residues" evidence="7">
    <location>
        <begin position="414"/>
        <end position="427"/>
    </location>
</feature>
<evidence type="ECO:0000313" key="9">
    <source>
        <dbReference type="EMBL" id="KAL1405431.1"/>
    </source>
</evidence>
<evidence type="ECO:0000256" key="3">
    <source>
        <dbReference type="ARBA" id="ARBA00022824"/>
    </source>
</evidence>
<evidence type="ECO:0000256" key="8">
    <source>
        <dbReference type="SAM" id="Phobius"/>
    </source>
</evidence>
<sequence>MPMAARTASRRVASYNTGGGAGAAAGQASRRSLARDPRYPSRTKPANSDFVEFLHHLLDILFTPITYPLRLLRNLLTSPLTITVVIKALLLIIVIVASAGFSFLAVGAFWWSWGTGGNVDVEGWLVYGSRTHRTPHALLQLPHDRFQEDLPYDVQVELELVRPSRGAEETGNFMVTLELRSSRSPETTIIHAAQPSLPPPPLETTLLTLPSFPTYLLPPCIIPWPFRGLCPSRILGYADTPNAKIKERRRRSSSPANGKEVVLLTKELVDAVTINPGRGDLSIGSAFVSIGREDTSPESDQASRYYREVRTTGWVVVRFVPHPTGIRWLLTSNPIPPLIILPPLSLGLAITSAVIGFIIISILYRQPSRAAKDGAKDPAKARSPSRSETPKAPTPARRTNFADIPVPTGPSPRSARDEAWEEIENRRWSGPGERVVSEVFAESDPASLPASESYEETGTEATVTESGTGTAAGSVTERESETENGDDTESWESS</sequence>
<feature type="compositionally biased region" description="Basic and acidic residues" evidence="7">
    <location>
        <begin position="371"/>
        <end position="380"/>
    </location>
</feature>
<feature type="region of interest" description="Disordered" evidence="7">
    <location>
        <begin position="371"/>
        <end position="494"/>
    </location>
</feature>
<keyword evidence="10" id="KW-1185">Reference proteome</keyword>
<keyword evidence="4 8" id="KW-1133">Transmembrane helix</keyword>
<comment type="subcellular location">
    <subcellularLocation>
        <location evidence="1">Endoplasmic reticulum membrane</location>
        <topology evidence="1">Multi-pass membrane protein</topology>
    </subcellularLocation>
</comment>
<dbReference type="RefSeq" id="XP_069205375.1">
    <property type="nucleotide sequence ID" value="XM_069357438.1"/>
</dbReference>
<evidence type="ECO:0000256" key="2">
    <source>
        <dbReference type="ARBA" id="ARBA00022692"/>
    </source>
</evidence>
<feature type="transmembrane region" description="Helical" evidence="8">
    <location>
        <begin position="84"/>
        <end position="111"/>
    </location>
</feature>
<dbReference type="Proteomes" id="UP001565368">
    <property type="component" value="Unassembled WGS sequence"/>
</dbReference>
<dbReference type="GeneID" id="95990105"/>
<proteinExistence type="predicted"/>
<dbReference type="CDD" id="cd23995">
    <property type="entry name" value="Seipin_BSCL2_like"/>
    <property type="match status" value="1"/>
</dbReference>
<evidence type="ECO:0000256" key="6">
    <source>
        <dbReference type="ARBA" id="ARBA00023136"/>
    </source>
</evidence>
<evidence type="ECO:0000256" key="1">
    <source>
        <dbReference type="ARBA" id="ARBA00004477"/>
    </source>
</evidence>
<name>A0ABR3PSK6_9TREE</name>
<protein>
    <recommendedName>
        <fullName evidence="11">Seipin</fullName>
    </recommendedName>
</protein>
<feature type="compositionally biased region" description="Acidic residues" evidence="7">
    <location>
        <begin position="482"/>
        <end position="494"/>
    </location>
</feature>
<keyword evidence="3" id="KW-0256">Endoplasmic reticulum</keyword>